<dbReference type="AlphaFoldDB" id="A0A4D7QLZ6"/>
<feature type="compositionally biased region" description="Basic and acidic residues" evidence="1">
    <location>
        <begin position="235"/>
        <end position="252"/>
    </location>
</feature>
<keyword evidence="5" id="KW-1185">Reference proteome</keyword>
<gene>
    <name evidence="4" type="ORF">E8L99_13320</name>
</gene>
<evidence type="ECO:0000256" key="1">
    <source>
        <dbReference type="SAM" id="MobiDB-lite"/>
    </source>
</evidence>
<feature type="region of interest" description="Disordered" evidence="1">
    <location>
        <begin position="230"/>
        <end position="252"/>
    </location>
</feature>
<sequence>MAMVIAALLSLAPEGAMAQGRRAKPPSFAAPVPEPRPRTELTPPAATPPAIVPAAPAIEPSANGGSDGDVAACHRALNEMGVRFAPAAAPEGQAQCRIDNPVRIEAISLDGRVVRLPDKPLLACSLALSLASFTRDITAPLARGLADDALVAFGTGNGFECRSRNRAAGAKMSAHGMGLAVDIAWFELTSAGRIMVERPATPVGARFIGAVRKAGCGWFTTVLGPGSDPSHANHLHFDRERRGRDGQSRLCQ</sequence>
<dbReference type="OrthoDB" id="9809788at2"/>
<dbReference type="Proteomes" id="UP000298588">
    <property type="component" value="Chromosome"/>
</dbReference>
<reference evidence="4 5" key="1">
    <citation type="submission" date="2019-04" db="EMBL/GenBank/DDBJ databases">
        <title>Phreatobacter aquaticus sp. nov.</title>
        <authorList>
            <person name="Choi A."/>
            <person name="Baek K."/>
        </authorList>
    </citation>
    <scope>NUCLEOTIDE SEQUENCE [LARGE SCALE GENOMIC DNA]</scope>
    <source>
        <strain evidence="4 5">NMCR1094</strain>
    </source>
</reference>
<dbReference type="InterPro" id="IPR009683">
    <property type="entry name" value="Extensin-like_C"/>
</dbReference>
<dbReference type="Pfam" id="PF06904">
    <property type="entry name" value="Extensin-like_C"/>
    <property type="match status" value="1"/>
</dbReference>
<proteinExistence type="predicted"/>
<dbReference type="EMBL" id="CP039865">
    <property type="protein sequence ID" value="QCK86669.1"/>
    <property type="molecule type" value="Genomic_DNA"/>
</dbReference>
<feature type="domain" description="Extensin-like C-terminal" evidence="3">
    <location>
        <begin position="72"/>
        <end position="252"/>
    </location>
</feature>
<feature type="region of interest" description="Disordered" evidence="1">
    <location>
        <begin position="20"/>
        <end position="45"/>
    </location>
</feature>
<evidence type="ECO:0000313" key="5">
    <source>
        <dbReference type="Proteomes" id="UP000298588"/>
    </source>
</evidence>
<accession>A0A4D7QLZ6</accession>
<feature type="chain" id="PRO_5020267692" evidence="2">
    <location>
        <begin position="19"/>
        <end position="252"/>
    </location>
</feature>
<name>A0A4D7QLZ6_9HYPH</name>
<dbReference type="KEGG" id="paqt:E8L99_13320"/>
<feature type="signal peptide" evidence="2">
    <location>
        <begin position="1"/>
        <end position="18"/>
    </location>
</feature>
<evidence type="ECO:0000313" key="4">
    <source>
        <dbReference type="EMBL" id="QCK86669.1"/>
    </source>
</evidence>
<keyword evidence="2" id="KW-0732">Signal</keyword>
<organism evidence="4 5">
    <name type="scientific">Phreatobacter aquaticus</name>
    <dbReference type="NCBI Taxonomy" id="2570229"/>
    <lineage>
        <taxon>Bacteria</taxon>
        <taxon>Pseudomonadati</taxon>
        <taxon>Pseudomonadota</taxon>
        <taxon>Alphaproteobacteria</taxon>
        <taxon>Hyphomicrobiales</taxon>
        <taxon>Phreatobacteraceae</taxon>
        <taxon>Phreatobacter</taxon>
    </lineage>
</organism>
<protein>
    <submittedName>
        <fullName evidence="4">Extensin family protein</fullName>
    </submittedName>
</protein>
<evidence type="ECO:0000256" key="2">
    <source>
        <dbReference type="SAM" id="SignalP"/>
    </source>
</evidence>
<evidence type="ECO:0000259" key="3">
    <source>
        <dbReference type="Pfam" id="PF06904"/>
    </source>
</evidence>